<dbReference type="RefSeq" id="WP_117158577.1">
    <property type="nucleotide sequence ID" value="NZ_QVID01000001.1"/>
</dbReference>
<evidence type="ECO:0000256" key="3">
    <source>
        <dbReference type="ARBA" id="ARBA00022475"/>
    </source>
</evidence>
<dbReference type="InterPro" id="IPR003400">
    <property type="entry name" value="ExbD"/>
</dbReference>
<keyword evidence="10" id="KW-1185">Reference proteome</keyword>
<feature type="transmembrane region" description="Helical" evidence="8">
    <location>
        <begin position="12"/>
        <end position="37"/>
    </location>
</feature>
<comment type="similarity">
    <text evidence="2 7">Belongs to the ExbD/TolR family.</text>
</comment>
<dbReference type="OrthoDB" id="9810103at2"/>
<keyword evidence="5 8" id="KW-1133">Transmembrane helix</keyword>
<keyword evidence="6 8" id="KW-0472">Membrane</keyword>
<dbReference type="GO" id="GO:0015031">
    <property type="term" value="P:protein transport"/>
    <property type="evidence" value="ECO:0007669"/>
    <property type="project" value="UniProtKB-KW"/>
</dbReference>
<evidence type="ECO:0000256" key="1">
    <source>
        <dbReference type="ARBA" id="ARBA00004162"/>
    </source>
</evidence>
<accession>A0A3E1QBP0</accession>
<keyword evidence="7" id="KW-0813">Transport</keyword>
<evidence type="ECO:0000256" key="5">
    <source>
        <dbReference type="ARBA" id="ARBA00022989"/>
    </source>
</evidence>
<evidence type="ECO:0000256" key="6">
    <source>
        <dbReference type="ARBA" id="ARBA00023136"/>
    </source>
</evidence>
<reference evidence="9 10" key="1">
    <citation type="journal article" date="2007" name="Int. J. Syst. Evol. Microbiol.">
        <title>Marixanthomonas ophiurae gen. nov., sp. nov., a marine bacterium of the family Flavobacteriaceae isolated from a deep-sea brittle star.</title>
        <authorList>
            <person name="Romanenko L.A."/>
            <person name="Uchino M."/>
            <person name="Frolova G.M."/>
            <person name="Mikhailov V.V."/>
        </authorList>
    </citation>
    <scope>NUCLEOTIDE SEQUENCE [LARGE SCALE GENOMIC DNA]</scope>
    <source>
        <strain evidence="9 10">KMM 3046</strain>
    </source>
</reference>
<name>A0A3E1QBP0_9FLAO</name>
<keyword evidence="4 7" id="KW-0812">Transmembrane</keyword>
<evidence type="ECO:0000256" key="8">
    <source>
        <dbReference type="SAM" id="Phobius"/>
    </source>
</evidence>
<organism evidence="9 10">
    <name type="scientific">Marixanthomonas ophiurae</name>
    <dbReference type="NCBI Taxonomy" id="387659"/>
    <lineage>
        <taxon>Bacteria</taxon>
        <taxon>Pseudomonadati</taxon>
        <taxon>Bacteroidota</taxon>
        <taxon>Flavobacteriia</taxon>
        <taxon>Flavobacteriales</taxon>
        <taxon>Flavobacteriaceae</taxon>
        <taxon>Marixanthomonas</taxon>
    </lineage>
</organism>
<gene>
    <name evidence="9" type="ORF">DZ858_05645</name>
</gene>
<dbReference type="Pfam" id="PF02472">
    <property type="entry name" value="ExbD"/>
    <property type="match status" value="1"/>
</dbReference>
<dbReference type="Proteomes" id="UP000261082">
    <property type="component" value="Unassembled WGS sequence"/>
</dbReference>
<dbReference type="AlphaFoldDB" id="A0A3E1QBP0"/>
<protein>
    <submittedName>
        <fullName evidence="9">Biopolymer transporter ExbD</fullName>
    </submittedName>
</protein>
<evidence type="ECO:0000256" key="7">
    <source>
        <dbReference type="RuleBase" id="RU003879"/>
    </source>
</evidence>
<dbReference type="GO" id="GO:0005886">
    <property type="term" value="C:plasma membrane"/>
    <property type="evidence" value="ECO:0007669"/>
    <property type="project" value="UniProtKB-SubCell"/>
</dbReference>
<keyword evidence="7" id="KW-0653">Protein transport</keyword>
<evidence type="ECO:0000313" key="10">
    <source>
        <dbReference type="Proteomes" id="UP000261082"/>
    </source>
</evidence>
<comment type="caution">
    <text evidence="9">The sequence shown here is derived from an EMBL/GenBank/DDBJ whole genome shotgun (WGS) entry which is preliminary data.</text>
</comment>
<evidence type="ECO:0000256" key="4">
    <source>
        <dbReference type="ARBA" id="ARBA00022692"/>
    </source>
</evidence>
<sequence length="157" mass="17769">MSKFKKKKGGEIPAVNTASLPDIVFMLLFFFMVVTVLRDNNLLVQNTLPKADQLEKLKKDRSVYIYAGKPSSRYKDKYGTEGKIQIGDKFTDISNVKFALTEAREALRPELQDKVMVALKVDEETNTGLVTDIKQQLRDLNMLKIIYITAPGNPVNQ</sequence>
<evidence type="ECO:0000256" key="2">
    <source>
        <dbReference type="ARBA" id="ARBA00005811"/>
    </source>
</evidence>
<dbReference type="EMBL" id="QVID01000001">
    <property type="protein sequence ID" value="RFN59543.1"/>
    <property type="molecule type" value="Genomic_DNA"/>
</dbReference>
<proteinExistence type="inferred from homology"/>
<evidence type="ECO:0000313" key="9">
    <source>
        <dbReference type="EMBL" id="RFN59543.1"/>
    </source>
</evidence>
<keyword evidence="3" id="KW-1003">Cell membrane</keyword>
<comment type="subcellular location">
    <subcellularLocation>
        <location evidence="1">Cell membrane</location>
        <topology evidence="1">Single-pass membrane protein</topology>
    </subcellularLocation>
    <subcellularLocation>
        <location evidence="7">Cell membrane</location>
        <topology evidence="7">Single-pass type II membrane protein</topology>
    </subcellularLocation>
</comment>
<dbReference type="GO" id="GO:0022857">
    <property type="term" value="F:transmembrane transporter activity"/>
    <property type="evidence" value="ECO:0007669"/>
    <property type="project" value="InterPro"/>
</dbReference>